<feature type="domain" description="Alpha-D-phosphohexomutase alpha/beta/alpha" evidence="13">
    <location>
        <begin position="318"/>
        <end position="423"/>
    </location>
</feature>
<evidence type="ECO:0000256" key="5">
    <source>
        <dbReference type="ARBA" id="ARBA00022526"/>
    </source>
</evidence>
<dbReference type="OrthoDB" id="8300170at2759"/>
<dbReference type="Pfam" id="PF02879">
    <property type="entry name" value="PGM_PMM_II"/>
    <property type="match status" value="1"/>
</dbReference>
<dbReference type="Pfam" id="PF02880">
    <property type="entry name" value="PGM_PMM_III"/>
    <property type="match status" value="1"/>
</dbReference>
<evidence type="ECO:0000256" key="6">
    <source>
        <dbReference type="ARBA" id="ARBA00022553"/>
    </source>
</evidence>
<keyword evidence="4" id="KW-0963">Cytoplasm</keyword>
<name>A0A9P8L3L5_9PEZI</name>
<evidence type="ECO:0000256" key="8">
    <source>
        <dbReference type="ARBA" id="ARBA00022842"/>
    </source>
</evidence>
<evidence type="ECO:0000256" key="2">
    <source>
        <dbReference type="ARBA" id="ARBA00004496"/>
    </source>
</evidence>
<dbReference type="InterPro" id="IPR005844">
    <property type="entry name" value="A-D-PHexomutase_a/b/a-I"/>
</dbReference>
<organism evidence="14 15">
    <name type="scientific">Glutinoglossum americanum</name>
    <dbReference type="NCBI Taxonomy" id="1670608"/>
    <lineage>
        <taxon>Eukaryota</taxon>
        <taxon>Fungi</taxon>
        <taxon>Dikarya</taxon>
        <taxon>Ascomycota</taxon>
        <taxon>Pezizomycotina</taxon>
        <taxon>Geoglossomycetes</taxon>
        <taxon>Geoglossales</taxon>
        <taxon>Geoglossaceae</taxon>
        <taxon>Glutinoglossum</taxon>
    </lineage>
</organism>
<evidence type="ECO:0000259" key="11">
    <source>
        <dbReference type="Pfam" id="PF02878"/>
    </source>
</evidence>
<evidence type="ECO:0000256" key="7">
    <source>
        <dbReference type="ARBA" id="ARBA00022723"/>
    </source>
</evidence>
<dbReference type="CDD" id="cd05799">
    <property type="entry name" value="PGM2"/>
    <property type="match status" value="1"/>
</dbReference>
<protein>
    <submittedName>
        <fullName evidence="14">Uncharacterized protein</fullName>
    </submittedName>
</protein>
<dbReference type="EMBL" id="JAGHQL010000061">
    <property type="protein sequence ID" value="KAH0542082.1"/>
    <property type="molecule type" value="Genomic_DNA"/>
</dbReference>
<evidence type="ECO:0000313" key="14">
    <source>
        <dbReference type="EMBL" id="KAH0542082.1"/>
    </source>
</evidence>
<dbReference type="GO" id="GO:0006006">
    <property type="term" value="P:glucose metabolic process"/>
    <property type="evidence" value="ECO:0007669"/>
    <property type="project" value="UniProtKB-KW"/>
</dbReference>
<evidence type="ECO:0000256" key="10">
    <source>
        <dbReference type="ARBA" id="ARBA00023277"/>
    </source>
</evidence>
<dbReference type="GO" id="GO:0006166">
    <property type="term" value="P:purine ribonucleoside salvage"/>
    <property type="evidence" value="ECO:0007669"/>
    <property type="project" value="TreeGrafter"/>
</dbReference>
<comment type="caution">
    <text evidence="14">The sequence shown here is derived from an EMBL/GenBank/DDBJ whole genome shotgun (WGS) entry which is preliminary data.</text>
</comment>
<dbReference type="FunFam" id="3.40.120.10:FF:000035">
    <property type="entry name" value="Pgm3p"/>
    <property type="match status" value="1"/>
</dbReference>
<feature type="domain" description="Alpha-D-phosphohexomutase alpha/beta/alpha" evidence="12">
    <location>
        <begin position="215"/>
        <end position="308"/>
    </location>
</feature>
<keyword evidence="10" id="KW-0119">Carbohydrate metabolism</keyword>
<dbReference type="GO" id="GO:0008973">
    <property type="term" value="F:phosphopentomutase activity"/>
    <property type="evidence" value="ECO:0007669"/>
    <property type="project" value="TreeGrafter"/>
</dbReference>
<comment type="subcellular location">
    <subcellularLocation>
        <location evidence="2">Cytoplasm</location>
    </subcellularLocation>
</comment>
<dbReference type="InterPro" id="IPR016055">
    <property type="entry name" value="A-D-PHexomutase_a/b/a-I/II/III"/>
</dbReference>
<dbReference type="Pfam" id="PF02878">
    <property type="entry name" value="PGM_PMM_I"/>
    <property type="match status" value="1"/>
</dbReference>
<dbReference type="Gene3D" id="3.40.120.10">
    <property type="entry name" value="Alpha-D-Glucose-1,6-Bisphosphate, subunit A, domain 3"/>
    <property type="match status" value="3"/>
</dbReference>
<keyword evidence="7" id="KW-0479">Metal-binding</keyword>
<evidence type="ECO:0000313" key="15">
    <source>
        <dbReference type="Proteomes" id="UP000698800"/>
    </source>
</evidence>
<comment type="cofactor">
    <cofactor evidence="1">
        <name>Mg(2+)</name>
        <dbReference type="ChEBI" id="CHEBI:18420"/>
    </cofactor>
</comment>
<sequence length="609" mass="67932">MLSTYELATEWLRLDKDGITRKEIQSLMEAQDGDELERRLRNRITFGTAGLRARMEAGFSRMNSLTVIQTSQGLATYVLEHIPLASSKGIVIGRDARHNSEKFAKLAAAAFVAKGIKVWWYENYVHTPLVPFGVSELGAAAGVMITASHLKSYWSNACQITSPHDTGIVASIQQCMEPISWDINAIDGSLLVEKVLDRVRRSYFAAVSKLESVQSLKQYKDQPSFVYTPMHGVGLPYMAEMVKNLGLLEQMIVVDEQSQPDPDFPTVRFPNPEEKGTLDIARSVADRNKITIVIASDPDADRLAIAEKVNGEWYQLSGNQLGVLLASHVISTYPSYRPLPKLAMLNSAVSTGMLAAMAAKEGFYFEESLTGFKWLGNRALQLRDQGYDACFAFEEAIGYMFTGVIPDKDSISAGAVFLTAMSRWRNLEGLTPWGKLQDLYRTYGFFQDMNTYFISPNPKLTKRMFDDIRHIASPHPYPTMLGGRKILRWRDLTEGYDSAATDGVPTLQVSKDSQMITCELEGRIKLTKIPFPLILACIIPCLREETGEANRKRIVDSHAAVYIECQAESLVEARQATDDVLQDVTKEWLKPSENGLVIGHDGGHHVKNL</sequence>
<keyword evidence="5" id="KW-0313">Glucose metabolism</keyword>
<gene>
    <name evidence="14" type="ORF">FGG08_003462</name>
</gene>
<evidence type="ECO:0000259" key="13">
    <source>
        <dbReference type="Pfam" id="PF02880"/>
    </source>
</evidence>
<dbReference type="PANTHER" id="PTHR45745:SF1">
    <property type="entry name" value="PHOSPHOGLUCOMUTASE 2B-RELATED"/>
    <property type="match status" value="1"/>
</dbReference>
<dbReference type="GO" id="GO:0046872">
    <property type="term" value="F:metal ion binding"/>
    <property type="evidence" value="ECO:0007669"/>
    <property type="project" value="UniProtKB-KW"/>
</dbReference>
<keyword evidence="15" id="KW-1185">Reference proteome</keyword>
<dbReference type="GO" id="GO:0005737">
    <property type="term" value="C:cytoplasm"/>
    <property type="evidence" value="ECO:0007669"/>
    <property type="project" value="UniProtKB-SubCell"/>
</dbReference>
<dbReference type="InterPro" id="IPR005845">
    <property type="entry name" value="A-D-PHexomutase_a/b/a-II"/>
</dbReference>
<proteinExistence type="inferred from homology"/>
<dbReference type="SUPFAM" id="SSF53738">
    <property type="entry name" value="Phosphoglucomutase, first 3 domains"/>
    <property type="match status" value="3"/>
</dbReference>
<dbReference type="Proteomes" id="UP000698800">
    <property type="component" value="Unassembled WGS sequence"/>
</dbReference>
<comment type="similarity">
    <text evidence="3">Belongs to the phosphohexose mutase family.</text>
</comment>
<dbReference type="GO" id="GO:0005634">
    <property type="term" value="C:nucleus"/>
    <property type="evidence" value="ECO:0007669"/>
    <property type="project" value="TreeGrafter"/>
</dbReference>
<dbReference type="AlphaFoldDB" id="A0A9P8L3L5"/>
<evidence type="ECO:0000256" key="3">
    <source>
        <dbReference type="ARBA" id="ARBA00010231"/>
    </source>
</evidence>
<accession>A0A9P8L3L5</accession>
<evidence type="ECO:0000256" key="1">
    <source>
        <dbReference type="ARBA" id="ARBA00001946"/>
    </source>
</evidence>
<dbReference type="PANTHER" id="PTHR45745">
    <property type="entry name" value="PHOSPHOMANNOMUTASE 45A"/>
    <property type="match status" value="1"/>
</dbReference>
<keyword evidence="6" id="KW-0597">Phosphoprotein</keyword>
<keyword evidence="8" id="KW-0460">Magnesium</keyword>
<evidence type="ECO:0000259" key="12">
    <source>
        <dbReference type="Pfam" id="PF02879"/>
    </source>
</evidence>
<feature type="domain" description="Alpha-D-phosphohexomutase alpha/beta/alpha" evidence="11">
    <location>
        <begin position="44"/>
        <end position="174"/>
    </location>
</feature>
<keyword evidence="9" id="KW-0413">Isomerase</keyword>
<evidence type="ECO:0000256" key="9">
    <source>
        <dbReference type="ARBA" id="ARBA00023235"/>
    </source>
</evidence>
<evidence type="ECO:0000256" key="4">
    <source>
        <dbReference type="ARBA" id="ARBA00022490"/>
    </source>
</evidence>
<reference evidence="14" key="1">
    <citation type="submission" date="2021-03" db="EMBL/GenBank/DDBJ databases">
        <title>Comparative genomics and phylogenomic investigation of the class Geoglossomycetes provide insights into ecological specialization and systematics.</title>
        <authorList>
            <person name="Melie T."/>
            <person name="Pirro S."/>
            <person name="Miller A.N."/>
            <person name="Quandt A."/>
        </authorList>
    </citation>
    <scope>NUCLEOTIDE SEQUENCE</scope>
    <source>
        <strain evidence="14">GBOQ0MN5Z8</strain>
    </source>
</reference>
<dbReference type="InterPro" id="IPR005846">
    <property type="entry name" value="A-D-PHexomutase_a/b/a-III"/>
</dbReference>